<organism evidence="2 3">
    <name type="scientific">Desmophyllum pertusum</name>
    <dbReference type="NCBI Taxonomy" id="174260"/>
    <lineage>
        <taxon>Eukaryota</taxon>
        <taxon>Metazoa</taxon>
        <taxon>Cnidaria</taxon>
        <taxon>Anthozoa</taxon>
        <taxon>Hexacorallia</taxon>
        <taxon>Scleractinia</taxon>
        <taxon>Caryophylliina</taxon>
        <taxon>Caryophylliidae</taxon>
        <taxon>Desmophyllum</taxon>
    </lineage>
</organism>
<protein>
    <submittedName>
        <fullName evidence="2">Uncharacterized protein</fullName>
    </submittedName>
</protein>
<dbReference type="OrthoDB" id="5969322at2759"/>
<evidence type="ECO:0000256" key="1">
    <source>
        <dbReference type="SAM" id="MobiDB-lite"/>
    </source>
</evidence>
<dbReference type="EMBL" id="MU825398">
    <property type="protein sequence ID" value="KAJ7393379.1"/>
    <property type="molecule type" value="Genomic_DNA"/>
</dbReference>
<reference evidence="2" key="1">
    <citation type="submission" date="2023-01" db="EMBL/GenBank/DDBJ databases">
        <title>Genome assembly of the deep-sea coral Lophelia pertusa.</title>
        <authorList>
            <person name="Herrera S."/>
            <person name="Cordes E."/>
        </authorList>
    </citation>
    <scope>NUCLEOTIDE SEQUENCE</scope>
    <source>
        <strain evidence="2">USNM1676648</strain>
        <tissue evidence="2">Polyp</tissue>
    </source>
</reference>
<evidence type="ECO:0000313" key="2">
    <source>
        <dbReference type="EMBL" id="KAJ7393379.1"/>
    </source>
</evidence>
<gene>
    <name evidence="2" type="ORF">OS493_006350</name>
</gene>
<evidence type="ECO:0000313" key="3">
    <source>
        <dbReference type="Proteomes" id="UP001163046"/>
    </source>
</evidence>
<sequence length="253" mass="29725">MAAVQSRSDIIAEEIIFPLIPHVTPIWPPEKRIENVKARRANFRRLVRNKMILFRFLQSINPTFKDLSSEVVAGKVVDDDGDSIVTLTRNFHEEQRKKHERIYEIQMEAYHRAERKKSVWVKERELECGWPRLLTRERLVTSKGNSNNLTNNQTLMKDLQLTEKHRTIPKIEDNTSSTKATHRKLSKAHTFIRNKSRSETEFRNRGTSRDKATKGKESTLQSRLSGKSLHEKWLETIMPKYNEKNVSTTRIYN</sequence>
<accession>A0A9X0A5X6</accession>
<comment type="caution">
    <text evidence="2">The sequence shown here is derived from an EMBL/GenBank/DDBJ whole genome shotgun (WGS) entry which is preliminary data.</text>
</comment>
<feature type="region of interest" description="Disordered" evidence="1">
    <location>
        <begin position="175"/>
        <end position="225"/>
    </location>
</feature>
<feature type="compositionally biased region" description="Basic and acidic residues" evidence="1">
    <location>
        <begin position="196"/>
        <end position="217"/>
    </location>
</feature>
<name>A0A9X0A5X6_9CNID</name>
<dbReference type="AlphaFoldDB" id="A0A9X0A5X6"/>
<feature type="compositionally biased region" description="Basic residues" evidence="1">
    <location>
        <begin position="180"/>
        <end position="195"/>
    </location>
</feature>
<proteinExistence type="predicted"/>
<keyword evidence="3" id="KW-1185">Reference proteome</keyword>
<dbReference type="Proteomes" id="UP001163046">
    <property type="component" value="Unassembled WGS sequence"/>
</dbReference>